<dbReference type="PANTHER" id="PTHR10683">
    <property type="entry name" value="TRANSALDOLASE"/>
    <property type="match status" value="1"/>
</dbReference>
<evidence type="ECO:0000256" key="4">
    <source>
        <dbReference type="ARBA" id="ARBA00013151"/>
    </source>
</evidence>
<gene>
    <name evidence="9" type="ORF">AV274_5687</name>
</gene>
<dbReference type="InterPro" id="IPR001585">
    <property type="entry name" value="TAL/FSA"/>
</dbReference>
<dbReference type="GO" id="GO:0006098">
    <property type="term" value="P:pentose-phosphate shunt"/>
    <property type="evidence" value="ECO:0007669"/>
    <property type="project" value="UniProtKB-UniPathway"/>
</dbReference>
<dbReference type="SUPFAM" id="SSF51569">
    <property type="entry name" value="Aldolase"/>
    <property type="match status" value="1"/>
</dbReference>
<protein>
    <recommendedName>
        <fullName evidence="4 8">Transaldolase</fullName>
        <ecNumber evidence="4 8">2.2.1.2</ecNumber>
    </recommendedName>
</protein>
<evidence type="ECO:0000256" key="7">
    <source>
        <dbReference type="ARBA" id="ARBA00023270"/>
    </source>
</evidence>
<dbReference type="PROSITE" id="PS00958">
    <property type="entry name" value="TRANSALDOLASE_2"/>
    <property type="match status" value="1"/>
</dbReference>
<dbReference type="GO" id="GO:0004801">
    <property type="term" value="F:transaldolase activity"/>
    <property type="evidence" value="ECO:0007669"/>
    <property type="project" value="UniProtKB-EC"/>
</dbReference>
<dbReference type="EC" id="2.2.1.2" evidence="4 8"/>
<comment type="function">
    <text evidence="8">Catalyzes the rate-limiting step of the non-oxidative phase in the pentose phosphate pathway. Catalyzes the reversible conversion of sedheptulose-7-phosphate and D-glyceraldehyde 3-phosphate into erythrose-4-phosphate and beta-D-fructose 6-phosphate.</text>
</comment>
<dbReference type="InterPro" id="IPR018225">
    <property type="entry name" value="Transaldolase_AS"/>
</dbReference>
<dbReference type="EMBL" id="LXWW01000531">
    <property type="protein sequence ID" value="OAO12590.1"/>
    <property type="molecule type" value="Genomic_DNA"/>
</dbReference>
<dbReference type="HAMAP" id="MF_00492">
    <property type="entry name" value="Transaldolase_1"/>
    <property type="match status" value="1"/>
</dbReference>
<dbReference type="InterPro" id="IPR013785">
    <property type="entry name" value="Aldolase_TIM"/>
</dbReference>
<keyword evidence="7" id="KW-0704">Schiff base</keyword>
<dbReference type="PANTHER" id="PTHR10683:SF18">
    <property type="entry name" value="TRANSALDOLASE"/>
    <property type="match status" value="1"/>
</dbReference>
<evidence type="ECO:0000256" key="5">
    <source>
        <dbReference type="ARBA" id="ARBA00022679"/>
    </source>
</evidence>
<name>A0A196S694_BLAHN</name>
<dbReference type="Gene3D" id="3.20.20.70">
    <property type="entry name" value="Aldolase class I"/>
    <property type="match status" value="1"/>
</dbReference>
<keyword evidence="5 8" id="KW-0808">Transferase</keyword>
<keyword evidence="6 8" id="KW-0570">Pentose shunt</keyword>
<dbReference type="CDD" id="cd00957">
    <property type="entry name" value="Transaldolase_TalAB"/>
    <property type="match status" value="1"/>
</dbReference>
<evidence type="ECO:0000313" key="10">
    <source>
        <dbReference type="Proteomes" id="UP000078348"/>
    </source>
</evidence>
<organism evidence="9 10">
    <name type="scientific">Blastocystis sp. subtype 1 (strain ATCC 50177 / NandII)</name>
    <dbReference type="NCBI Taxonomy" id="478820"/>
    <lineage>
        <taxon>Eukaryota</taxon>
        <taxon>Sar</taxon>
        <taxon>Stramenopiles</taxon>
        <taxon>Bigyra</taxon>
        <taxon>Opalozoa</taxon>
        <taxon>Opalinata</taxon>
        <taxon>Blastocystidae</taxon>
        <taxon>Blastocystis</taxon>
    </lineage>
</organism>
<evidence type="ECO:0000256" key="2">
    <source>
        <dbReference type="ARBA" id="ARBA00004857"/>
    </source>
</evidence>
<dbReference type="OrthoDB" id="2015515at2759"/>
<reference evidence="9 10" key="1">
    <citation type="submission" date="2016-05" db="EMBL/GenBank/DDBJ databases">
        <title>Nuclear genome of Blastocystis sp. subtype 1 NandII.</title>
        <authorList>
            <person name="Gentekaki E."/>
            <person name="Curtis B."/>
            <person name="Stairs C."/>
            <person name="Eme L."/>
            <person name="Herman E."/>
            <person name="Klimes V."/>
            <person name="Arias M.C."/>
            <person name="Elias M."/>
            <person name="Hilliou F."/>
            <person name="Klute M."/>
            <person name="Malik S.-B."/>
            <person name="Pightling A."/>
            <person name="Rachubinski R."/>
            <person name="Salas D."/>
            <person name="Schlacht A."/>
            <person name="Suga H."/>
            <person name="Archibald J."/>
            <person name="Ball S.G."/>
            <person name="Clark G."/>
            <person name="Dacks J."/>
            <person name="Van Der Giezen M."/>
            <person name="Tsaousis A."/>
            <person name="Roger A."/>
        </authorList>
    </citation>
    <scope>NUCLEOTIDE SEQUENCE [LARGE SCALE GENOMIC DNA]</scope>
    <source>
        <strain evidence="10">ATCC 50177 / NandII</strain>
    </source>
</reference>
<dbReference type="Proteomes" id="UP000078348">
    <property type="component" value="Unassembled WGS sequence"/>
</dbReference>
<comment type="caution">
    <text evidence="9">The sequence shown here is derived from an EMBL/GenBank/DDBJ whole genome shotgun (WGS) entry which is preliminary data.</text>
</comment>
<dbReference type="STRING" id="478820.A0A196S694"/>
<dbReference type="UniPathway" id="UPA00115">
    <property type="reaction ID" value="UER00414"/>
</dbReference>
<dbReference type="GO" id="GO:0005737">
    <property type="term" value="C:cytoplasm"/>
    <property type="evidence" value="ECO:0007669"/>
    <property type="project" value="InterPro"/>
</dbReference>
<sequence length="321" mass="36126">MSNQLEKLSEVTKVVADTGDFESIRVYHPVDATTNPSLVLKASMQPEYAHIVEAAVQYAKEHEKEDKRRMMTILIDKLSVLFGKAILEVVPGLVSTEVDARLSFDKEKMIEKARTLIKMYEEEGISKDRILIKIASTWEGMEAARVLEAEGIHCNLTLMFSFCQAVAAAQVKATLISPFVGRIRDWYMKKEGRKEAYPALEDPGVKSVRAIYGYYKKNGVKTVVMGASFRSVEEILGLAGCDKLTIAPSLLQQLKDCAAELPYERLSVENCPCDKEYFELDEPTFRWMLNEDAMATDLLSDGIRRFAADTEKLESILMSKL</sequence>
<dbReference type="PROSITE" id="PS01054">
    <property type="entry name" value="TRANSALDOLASE_1"/>
    <property type="match status" value="1"/>
</dbReference>
<comment type="pathway">
    <text evidence="2 8">Carbohydrate degradation; pentose phosphate pathway; D-glyceraldehyde 3-phosphate and beta-D-fructose 6-phosphate from D-ribose 5-phosphate and D-xylulose 5-phosphate (non-oxidative stage): step 2/3.</text>
</comment>
<comment type="function">
    <text evidence="1">Transaldolase is important for the balance of metabolites in the pentose-phosphate pathway.</text>
</comment>
<evidence type="ECO:0000256" key="6">
    <source>
        <dbReference type="ARBA" id="ARBA00023126"/>
    </source>
</evidence>
<dbReference type="FunFam" id="3.20.20.70:FF:000131">
    <property type="entry name" value="Transaldolase"/>
    <property type="match status" value="1"/>
</dbReference>
<dbReference type="GO" id="GO:0005975">
    <property type="term" value="P:carbohydrate metabolic process"/>
    <property type="evidence" value="ECO:0007669"/>
    <property type="project" value="InterPro"/>
</dbReference>
<evidence type="ECO:0000256" key="3">
    <source>
        <dbReference type="ARBA" id="ARBA00008012"/>
    </source>
</evidence>
<proteinExistence type="inferred from homology"/>
<evidence type="ECO:0000313" key="9">
    <source>
        <dbReference type="EMBL" id="OAO12590.1"/>
    </source>
</evidence>
<dbReference type="NCBIfam" id="TIGR00874">
    <property type="entry name" value="talAB"/>
    <property type="match status" value="1"/>
</dbReference>
<evidence type="ECO:0000256" key="1">
    <source>
        <dbReference type="ARBA" id="ARBA00003518"/>
    </source>
</evidence>
<accession>A0A196S694</accession>
<comment type="catalytic activity">
    <reaction evidence="8">
        <text>D-sedoheptulose 7-phosphate + D-glyceraldehyde 3-phosphate = D-erythrose 4-phosphate + beta-D-fructose 6-phosphate</text>
        <dbReference type="Rhea" id="RHEA:17053"/>
        <dbReference type="ChEBI" id="CHEBI:16897"/>
        <dbReference type="ChEBI" id="CHEBI:57483"/>
        <dbReference type="ChEBI" id="CHEBI:57634"/>
        <dbReference type="ChEBI" id="CHEBI:59776"/>
        <dbReference type="EC" id="2.2.1.2"/>
    </reaction>
</comment>
<evidence type="ECO:0000256" key="8">
    <source>
        <dbReference type="RuleBase" id="RU000501"/>
    </source>
</evidence>
<keyword evidence="10" id="KW-1185">Reference proteome</keyword>
<dbReference type="Pfam" id="PF00923">
    <property type="entry name" value="TAL_FSA"/>
    <property type="match status" value="1"/>
</dbReference>
<dbReference type="InterPro" id="IPR004730">
    <property type="entry name" value="Transaldolase_1"/>
</dbReference>
<comment type="similarity">
    <text evidence="3">Belongs to the transaldolase family. Type 1 subfamily.</text>
</comment>
<dbReference type="AlphaFoldDB" id="A0A196S694"/>